<feature type="compositionally biased region" description="Low complexity" evidence="4">
    <location>
        <begin position="1"/>
        <end position="11"/>
    </location>
</feature>
<feature type="region of interest" description="Disordered" evidence="4">
    <location>
        <begin position="1"/>
        <end position="55"/>
    </location>
</feature>
<dbReference type="Proteomes" id="UP000663866">
    <property type="component" value="Unassembled WGS sequence"/>
</dbReference>
<evidence type="ECO:0000313" key="5">
    <source>
        <dbReference type="EMBL" id="CAF2040859.1"/>
    </source>
</evidence>
<dbReference type="EMBL" id="CAJNRF010017151">
    <property type="protein sequence ID" value="CAF2224225.1"/>
    <property type="molecule type" value="Genomic_DNA"/>
</dbReference>
<evidence type="ECO:0000313" key="8">
    <source>
        <dbReference type="EMBL" id="CAF3864535.1"/>
    </source>
</evidence>
<name>A0A816NVZ9_9BILA</name>
<dbReference type="Proteomes" id="UP000663887">
    <property type="component" value="Unassembled WGS sequence"/>
</dbReference>
<evidence type="ECO:0000313" key="11">
    <source>
        <dbReference type="Proteomes" id="UP000663866"/>
    </source>
</evidence>
<feature type="region of interest" description="Disordered" evidence="4">
    <location>
        <begin position="239"/>
        <end position="298"/>
    </location>
</feature>
<protein>
    <submittedName>
        <fullName evidence="5">Uncharacterized protein</fullName>
    </submittedName>
</protein>
<comment type="caution">
    <text evidence="5">The sequence shown here is derived from an EMBL/GenBank/DDBJ whole genome shotgun (WGS) entry which is preliminary data.</text>
</comment>
<dbReference type="Pfam" id="PF05615">
    <property type="entry name" value="THOC7"/>
    <property type="match status" value="1"/>
</dbReference>
<feature type="compositionally biased region" description="Polar residues" evidence="4">
    <location>
        <begin position="244"/>
        <end position="261"/>
    </location>
</feature>
<dbReference type="InterPro" id="IPR008501">
    <property type="entry name" value="THOC7/Mft1"/>
</dbReference>
<dbReference type="Proteomes" id="UP000663856">
    <property type="component" value="Unassembled WGS sequence"/>
</dbReference>
<evidence type="ECO:0000313" key="7">
    <source>
        <dbReference type="EMBL" id="CAF2224225.1"/>
    </source>
</evidence>
<keyword evidence="3" id="KW-0175">Coiled coil</keyword>
<comment type="subcellular location">
    <subcellularLocation>
        <location evidence="1">Nucleus</location>
    </subcellularLocation>
</comment>
<evidence type="ECO:0000256" key="2">
    <source>
        <dbReference type="ARBA" id="ARBA00023242"/>
    </source>
</evidence>
<dbReference type="EMBL" id="CAJNRE010005017">
    <property type="protein sequence ID" value="CAF2040859.1"/>
    <property type="molecule type" value="Genomic_DNA"/>
</dbReference>
<feature type="compositionally biased region" description="Low complexity" evidence="4">
    <location>
        <begin position="25"/>
        <end position="36"/>
    </location>
</feature>
<feature type="coiled-coil region" evidence="3">
    <location>
        <begin position="138"/>
        <end position="165"/>
    </location>
</feature>
<dbReference type="Proteomes" id="UP000663842">
    <property type="component" value="Unassembled WGS sequence"/>
</dbReference>
<accession>A0A816NVZ9</accession>
<dbReference type="EMBL" id="CAJNRG010014953">
    <property type="protein sequence ID" value="CAF2160089.1"/>
    <property type="molecule type" value="Genomic_DNA"/>
</dbReference>
<evidence type="ECO:0000256" key="3">
    <source>
        <dbReference type="SAM" id="Coils"/>
    </source>
</evidence>
<dbReference type="Proteomes" id="UP000663824">
    <property type="component" value="Unassembled WGS sequence"/>
</dbReference>
<dbReference type="EMBL" id="CAJOBF010001508">
    <property type="protein sequence ID" value="CAF3958173.1"/>
    <property type="molecule type" value="Genomic_DNA"/>
</dbReference>
<proteinExistence type="predicted"/>
<evidence type="ECO:0000256" key="1">
    <source>
        <dbReference type="ARBA" id="ARBA00004123"/>
    </source>
</evidence>
<dbReference type="EMBL" id="CAJOBG010000839">
    <property type="protein sequence ID" value="CAF3864535.1"/>
    <property type="molecule type" value="Genomic_DNA"/>
</dbReference>
<dbReference type="AlphaFoldDB" id="A0A816NVZ9"/>
<evidence type="ECO:0000313" key="10">
    <source>
        <dbReference type="Proteomes" id="UP000663824"/>
    </source>
</evidence>
<sequence length="342" mass="38773">MTSKSSSSVSSLKRKVQLVQHPTPSSSSSSSSTQSKQIKKEPIPEKPKSQRHHAITEDDIIRSRLLYEGDQGIDDRRILSLMKTFNKVVHDLPSNSDENNATIEKLLALLYSIEHSHHLLKSSYQMDELEQLCYASKTQRLNEQIKQLRLELDQSDLRLIEAKQKRSNLLEYDARAATINKLGTRRELRAQQSATLERKHYFEHLQQTFEATYQQRLKQIAVYMRPIFELDEILRQDAHEDSPTDGSNESPAEQPVSTLISTLPAVKTERQRTNSDSSTASIEVDDPNSTTTRSKRHKNHLGLISLSASLANNQPQALFSNETELFGTQLVNPSLLLSSNIS</sequence>
<evidence type="ECO:0000313" key="6">
    <source>
        <dbReference type="EMBL" id="CAF2160089.1"/>
    </source>
</evidence>
<dbReference type="GO" id="GO:0000445">
    <property type="term" value="C:THO complex part of transcription export complex"/>
    <property type="evidence" value="ECO:0007669"/>
    <property type="project" value="InterPro"/>
</dbReference>
<reference evidence="5" key="1">
    <citation type="submission" date="2021-02" db="EMBL/GenBank/DDBJ databases">
        <authorList>
            <person name="Nowell W R."/>
        </authorList>
    </citation>
    <scope>NUCLEOTIDE SEQUENCE</scope>
</reference>
<feature type="compositionally biased region" description="Polar residues" evidence="4">
    <location>
        <begin position="274"/>
        <end position="292"/>
    </location>
</feature>
<gene>
    <name evidence="5" type="ORF">MBJ925_LOCUS11351</name>
    <name evidence="8" type="ORF">OVN521_LOCUS7573</name>
    <name evidence="9" type="ORF">UXM345_LOCUS13748</name>
    <name evidence="7" type="ORF">WKI299_LOCUS35681</name>
    <name evidence="6" type="ORF">XDN619_LOCUS30335</name>
</gene>
<keyword evidence="2" id="KW-0539">Nucleus</keyword>
<evidence type="ECO:0000256" key="4">
    <source>
        <dbReference type="SAM" id="MobiDB-lite"/>
    </source>
</evidence>
<dbReference type="GO" id="GO:0006397">
    <property type="term" value="P:mRNA processing"/>
    <property type="evidence" value="ECO:0007669"/>
    <property type="project" value="InterPro"/>
</dbReference>
<organism evidence="5 10">
    <name type="scientific">Rotaria magnacalcarata</name>
    <dbReference type="NCBI Taxonomy" id="392030"/>
    <lineage>
        <taxon>Eukaryota</taxon>
        <taxon>Metazoa</taxon>
        <taxon>Spiralia</taxon>
        <taxon>Gnathifera</taxon>
        <taxon>Rotifera</taxon>
        <taxon>Eurotatoria</taxon>
        <taxon>Bdelloidea</taxon>
        <taxon>Philodinida</taxon>
        <taxon>Philodinidae</taxon>
        <taxon>Rotaria</taxon>
    </lineage>
</organism>
<feature type="compositionally biased region" description="Basic and acidic residues" evidence="4">
    <location>
        <begin position="38"/>
        <end position="55"/>
    </location>
</feature>
<keyword evidence="11" id="KW-1185">Reference proteome</keyword>
<evidence type="ECO:0000313" key="9">
    <source>
        <dbReference type="EMBL" id="CAF3958173.1"/>
    </source>
</evidence>